<evidence type="ECO:0000313" key="6">
    <source>
        <dbReference type="EMBL" id="KAF7180990.1"/>
    </source>
</evidence>
<evidence type="ECO:0000256" key="2">
    <source>
        <dbReference type="ARBA" id="ARBA00022679"/>
    </source>
</evidence>
<gene>
    <name evidence="6" type="ORF">CNMCM7691_000119</name>
</gene>
<keyword evidence="7" id="KW-1185">Reference proteome</keyword>
<proteinExistence type="inferred from homology"/>
<protein>
    <recommendedName>
        <fullName evidence="5">AB hydrolase-1 domain-containing protein</fullName>
    </recommendedName>
</protein>
<evidence type="ECO:0000313" key="7">
    <source>
        <dbReference type="Proteomes" id="UP000641853"/>
    </source>
</evidence>
<dbReference type="Pfam" id="PF00561">
    <property type="entry name" value="Abhydrolase_1"/>
    <property type="match status" value="1"/>
</dbReference>
<evidence type="ECO:0000256" key="1">
    <source>
        <dbReference type="ARBA" id="ARBA00006886"/>
    </source>
</evidence>
<comment type="similarity">
    <text evidence="1">Belongs to the AB hydrolase superfamily. MetX family.</text>
</comment>
<keyword evidence="2" id="KW-0808">Transferase</keyword>
<feature type="active site" description="Nucleophile" evidence="3">
    <location>
        <position position="134"/>
    </location>
</feature>
<comment type="caution">
    <text evidence="6">The sequence shown here is derived from an EMBL/GenBank/DDBJ whole genome shotgun (WGS) entry which is preliminary data.</text>
</comment>
<evidence type="ECO:0000256" key="4">
    <source>
        <dbReference type="SAM" id="MobiDB-lite"/>
    </source>
</evidence>
<feature type="active site" evidence="3">
    <location>
        <position position="365"/>
    </location>
</feature>
<dbReference type="PANTHER" id="PTHR32268:SF11">
    <property type="entry name" value="HOMOSERINE O-ACETYLTRANSFERASE"/>
    <property type="match status" value="1"/>
</dbReference>
<feature type="compositionally biased region" description="Low complexity" evidence="4">
    <location>
        <begin position="234"/>
        <end position="257"/>
    </location>
</feature>
<reference evidence="6" key="1">
    <citation type="submission" date="2020-06" db="EMBL/GenBank/DDBJ databases">
        <title>Draft genome sequences of strains closely related to Aspergillus parafelis and Aspergillus hiratsukae.</title>
        <authorList>
            <person name="Dos Santos R.A.C."/>
            <person name="Rivero-Menendez O."/>
            <person name="Steenwyk J.L."/>
            <person name="Mead M.E."/>
            <person name="Goldman G.H."/>
            <person name="Alastruey-Izquierdo A."/>
            <person name="Rokas A."/>
        </authorList>
    </citation>
    <scope>NUCLEOTIDE SEQUENCE</scope>
    <source>
        <strain evidence="6">CNM-CM7691</strain>
    </source>
</reference>
<dbReference type="InterPro" id="IPR008220">
    <property type="entry name" value="HAT_MetX-like"/>
</dbReference>
<dbReference type="Gene3D" id="3.40.50.1820">
    <property type="entry name" value="alpha/beta hydrolase"/>
    <property type="match status" value="1"/>
</dbReference>
<dbReference type="InterPro" id="IPR029058">
    <property type="entry name" value="AB_hydrolase_fold"/>
</dbReference>
<dbReference type="GO" id="GO:0009092">
    <property type="term" value="P:homoserine metabolic process"/>
    <property type="evidence" value="ECO:0007669"/>
    <property type="project" value="TreeGrafter"/>
</dbReference>
<dbReference type="SUPFAM" id="SSF53474">
    <property type="entry name" value="alpha/beta-Hydrolases"/>
    <property type="match status" value="1"/>
</dbReference>
<accession>A0A8H6QWN3</accession>
<dbReference type="InterPro" id="IPR000073">
    <property type="entry name" value="AB_hydrolase_1"/>
</dbReference>
<evidence type="ECO:0000256" key="3">
    <source>
        <dbReference type="PIRSR" id="PIRSR000443-1"/>
    </source>
</evidence>
<name>A0A8H6QWN3_9EURO</name>
<feature type="region of interest" description="Disordered" evidence="4">
    <location>
        <begin position="234"/>
        <end position="276"/>
    </location>
</feature>
<dbReference type="HAMAP" id="MF_00296">
    <property type="entry name" value="MetX_acyltransf"/>
    <property type="match status" value="1"/>
</dbReference>
<dbReference type="EMBL" id="JACBAG010001825">
    <property type="protein sequence ID" value="KAF7180990.1"/>
    <property type="molecule type" value="Genomic_DNA"/>
</dbReference>
<sequence length="423" mass="46391">MASSMILDHFQLDSGAVLYNVPVAYTAYGRLAPTADNVVVVCHAFSGNTDVVSWWRLIGHGYVLDPQVFYIICLNSLGSPYGTAAPTTLINGDPTLGYYGPQFPSTTIRDDVRLHKQVLDHLGVIQVACVIGGSMGGMLALEWAYMGPQYVRTIVAIATSARTSAWSMAWSETQRRSIRCDPKFNGGWYDMDDPPVDGLAAARLIALLTYRAHPSFESRFGGKTVAAVSSIETDVSSSPSSDHSTPLASSTSSISSSRVDVHEEKKPNPQLTPLRLTQLDNRSSIREQTIRYANSSSEMAVHSYLRYQAKKFNARFDANCYIAMADKIDRHDISRGRVTANCNDPVAEALSQIKQPVLILGIPTDVLYPYSEQRQLAAGIPQAVFGPIHSSDGHDGFLLESDQINAALARFFDKELACFDRRQ</sequence>
<evidence type="ECO:0000259" key="5">
    <source>
        <dbReference type="Pfam" id="PF00561"/>
    </source>
</evidence>
<dbReference type="AlphaFoldDB" id="A0A8H6QWN3"/>
<dbReference type="PANTHER" id="PTHR32268">
    <property type="entry name" value="HOMOSERINE O-ACETYLTRANSFERASE"/>
    <property type="match status" value="1"/>
</dbReference>
<feature type="active site" evidence="3">
    <location>
        <position position="394"/>
    </location>
</feature>
<dbReference type="GO" id="GO:0009086">
    <property type="term" value="P:methionine biosynthetic process"/>
    <property type="evidence" value="ECO:0007669"/>
    <property type="project" value="TreeGrafter"/>
</dbReference>
<dbReference type="NCBIfam" id="TIGR01392">
    <property type="entry name" value="homoserO_Ac_trn"/>
    <property type="match status" value="1"/>
</dbReference>
<feature type="domain" description="AB hydrolase-1" evidence="5">
    <location>
        <begin position="37"/>
        <end position="386"/>
    </location>
</feature>
<organism evidence="6 7">
    <name type="scientific">Aspergillus felis</name>
    <dbReference type="NCBI Taxonomy" id="1287682"/>
    <lineage>
        <taxon>Eukaryota</taxon>
        <taxon>Fungi</taxon>
        <taxon>Dikarya</taxon>
        <taxon>Ascomycota</taxon>
        <taxon>Pezizomycotina</taxon>
        <taxon>Eurotiomycetes</taxon>
        <taxon>Eurotiomycetidae</taxon>
        <taxon>Eurotiales</taxon>
        <taxon>Aspergillaceae</taxon>
        <taxon>Aspergillus</taxon>
        <taxon>Aspergillus subgen. Fumigati</taxon>
    </lineage>
</organism>
<dbReference type="GO" id="GO:0004414">
    <property type="term" value="F:homoserine O-acetyltransferase activity"/>
    <property type="evidence" value="ECO:0007669"/>
    <property type="project" value="TreeGrafter"/>
</dbReference>
<dbReference type="PIRSF" id="PIRSF000443">
    <property type="entry name" value="Homoser_Ac_trans"/>
    <property type="match status" value="1"/>
</dbReference>
<dbReference type="Proteomes" id="UP000641853">
    <property type="component" value="Unassembled WGS sequence"/>
</dbReference>